<name>A0A1X7T344_AMPQE</name>
<reference evidence="1" key="1">
    <citation type="submission" date="2017-05" db="UniProtKB">
        <authorList>
            <consortium name="EnsemblMetazoa"/>
        </authorList>
    </citation>
    <scope>IDENTIFICATION</scope>
</reference>
<dbReference type="InParanoid" id="A0A1X7T344"/>
<dbReference type="Pfam" id="PF14223">
    <property type="entry name" value="Retrotran_gag_2"/>
    <property type="match status" value="1"/>
</dbReference>
<dbReference type="EnsemblMetazoa" id="Aqu2.1.08652_001">
    <property type="protein sequence ID" value="Aqu2.1.08652_001"/>
    <property type="gene ID" value="Aqu2.1.08652"/>
</dbReference>
<sequence length="188" mass="21225">ENLGQSFRIETQTAFTQTGERTSVQEHIKFITEVFSKLSVTGDNNSDKDHVVYLFASLPEHFDKLVTAFKAISDVSNLETVTEKLRQEERKQTKQKAVKETEEGLTAKHEVERAPKCHYCKIFGHIQRFSNSATTKKPAGDTDSDEAGLLVEHAIPLQQTLKSQNKWIVDSGPCKNSQQDLVNFLTRS</sequence>
<proteinExistence type="predicted"/>
<organism evidence="1">
    <name type="scientific">Amphimedon queenslandica</name>
    <name type="common">Sponge</name>
    <dbReference type="NCBI Taxonomy" id="400682"/>
    <lineage>
        <taxon>Eukaryota</taxon>
        <taxon>Metazoa</taxon>
        <taxon>Porifera</taxon>
        <taxon>Demospongiae</taxon>
        <taxon>Heteroscleromorpha</taxon>
        <taxon>Haplosclerida</taxon>
        <taxon>Niphatidae</taxon>
        <taxon>Amphimedon</taxon>
    </lineage>
</organism>
<dbReference type="OrthoDB" id="7920740at2759"/>
<dbReference type="AlphaFoldDB" id="A0A1X7T344"/>
<protein>
    <submittedName>
        <fullName evidence="1">Uncharacterized protein</fullName>
    </submittedName>
</protein>
<accession>A0A1X7T344</accession>
<evidence type="ECO:0000313" key="1">
    <source>
        <dbReference type="EnsemblMetazoa" id="Aqu2.1.08652_001"/>
    </source>
</evidence>